<dbReference type="InterPro" id="IPR029767">
    <property type="entry name" value="WecB-like"/>
</dbReference>
<comment type="catalytic activity">
    <reaction evidence="2">
        <text>UDP-N-acetyl-alpha-D-glucosamine = UDP-N-acetyl-alpha-D-mannosamine</text>
        <dbReference type="Rhea" id="RHEA:17213"/>
        <dbReference type="ChEBI" id="CHEBI:57705"/>
        <dbReference type="ChEBI" id="CHEBI:68623"/>
        <dbReference type="EC" id="5.1.3.14"/>
    </reaction>
</comment>
<evidence type="ECO:0000313" key="8">
    <source>
        <dbReference type="Proteomes" id="UP000689967"/>
    </source>
</evidence>
<dbReference type="PANTHER" id="PTHR43174">
    <property type="entry name" value="UDP-N-ACETYLGLUCOSAMINE 2-EPIMERASE"/>
    <property type="match status" value="1"/>
</dbReference>
<dbReference type="InterPro" id="IPR003331">
    <property type="entry name" value="UDP_GlcNAc_Epimerase_2_dom"/>
</dbReference>
<evidence type="ECO:0000259" key="6">
    <source>
        <dbReference type="Pfam" id="PF02350"/>
    </source>
</evidence>
<dbReference type="GO" id="GO:0008761">
    <property type="term" value="F:UDP-N-acetylglucosamine 2-epimerase activity"/>
    <property type="evidence" value="ECO:0007669"/>
    <property type="project" value="UniProtKB-EC"/>
</dbReference>
<dbReference type="Pfam" id="PF02350">
    <property type="entry name" value="Epimerase_2"/>
    <property type="match status" value="1"/>
</dbReference>
<dbReference type="PANTHER" id="PTHR43174:SF2">
    <property type="entry name" value="UDP-N-ACETYLGLUCOSAMINE 2-EPIMERASE"/>
    <property type="match status" value="1"/>
</dbReference>
<dbReference type="CDD" id="cd03786">
    <property type="entry name" value="GTB_UDP-GlcNAc_2-Epimerase"/>
    <property type="match status" value="1"/>
</dbReference>
<sequence length="376" mass="39184">MIPATPRPCRVLVVFGTRPEAIKMMPVLAALRRQPSLAPIACATGQHARLVAEVLAEFDERAEIDLGSQPAGQSLPLLTAYLLTATSGALAATRPDLVLVQGDTLSAFAAALAAHQSGIPVGHVEAGLRSGDLGNPWPEEFHRVAIDALAALRFAPTAAAAAHLRAEYGEGRVLVTGNTGIDALFRHRRSGVVPVAVAPGRRLLLVTAHRRENWGAPLMRIAEAVAALAARGDVEIAWPLHPNPAVRDPVTARLAGVAGVHLLAPLPYCDSIALMNAATLVLTDSGGLQEEAPALGRPVLVLREQTERPEVVEAGAALVTGTGTTAILAAANALLDDPARLAAMSRPVFPYGDGRAAERIAQAVAAWWEARCGVSA</sequence>
<dbReference type="EC" id="5.1.3.14" evidence="4"/>
<keyword evidence="8" id="KW-1185">Reference proteome</keyword>
<gene>
    <name evidence="7" type="primary">wecB</name>
    <name evidence="7" type="ORF">JJQ90_04105</name>
</gene>
<dbReference type="EMBL" id="JAERQM010000001">
    <property type="protein sequence ID" value="MBU8542871.1"/>
    <property type="molecule type" value="Genomic_DNA"/>
</dbReference>
<name>A0ABS6H3A7_9PROT</name>
<feature type="domain" description="UDP-N-acetylglucosamine 2-epimerase" evidence="6">
    <location>
        <begin position="30"/>
        <end position="364"/>
    </location>
</feature>
<evidence type="ECO:0000256" key="1">
    <source>
        <dbReference type="ARBA" id="ARBA00023235"/>
    </source>
</evidence>
<evidence type="ECO:0000313" key="7">
    <source>
        <dbReference type="EMBL" id="MBU8542871.1"/>
    </source>
</evidence>
<dbReference type="NCBIfam" id="TIGR00236">
    <property type="entry name" value="wecB"/>
    <property type="match status" value="1"/>
</dbReference>
<evidence type="ECO:0000256" key="3">
    <source>
        <dbReference type="ARBA" id="ARBA00038209"/>
    </source>
</evidence>
<proteinExistence type="inferred from homology"/>
<dbReference type="Proteomes" id="UP000689967">
    <property type="component" value="Unassembled WGS sequence"/>
</dbReference>
<protein>
    <recommendedName>
        <fullName evidence="4">UDP-N-acetylglucosamine 2-epimerase (non-hydrolyzing)</fullName>
        <ecNumber evidence="4">5.1.3.14</ecNumber>
    </recommendedName>
</protein>
<comment type="similarity">
    <text evidence="3 5">Belongs to the UDP-N-acetylglucosamine 2-epimerase family.</text>
</comment>
<accession>A0ABS6H3A7</accession>
<organism evidence="7 8">
    <name type="scientific">Falsiroseomonas oleicola</name>
    <dbReference type="NCBI Taxonomy" id="2801474"/>
    <lineage>
        <taxon>Bacteria</taxon>
        <taxon>Pseudomonadati</taxon>
        <taxon>Pseudomonadota</taxon>
        <taxon>Alphaproteobacteria</taxon>
        <taxon>Acetobacterales</taxon>
        <taxon>Roseomonadaceae</taxon>
        <taxon>Falsiroseomonas</taxon>
    </lineage>
</organism>
<evidence type="ECO:0000256" key="5">
    <source>
        <dbReference type="RuleBase" id="RU003513"/>
    </source>
</evidence>
<evidence type="ECO:0000256" key="4">
    <source>
        <dbReference type="ARBA" id="ARBA00038858"/>
    </source>
</evidence>
<reference evidence="7 8" key="1">
    <citation type="submission" date="2021-01" db="EMBL/GenBank/DDBJ databases">
        <title>Roseomonas sp. nov, a bacterium isolated from an oil production mixture in Yumen Oilfield.</title>
        <authorList>
            <person name="Wu D."/>
        </authorList>
    </citation>
    <scope>NUCLEOTIDE SEQUENCE [LARGE SCALE GENOMIC DNA]</scope>
    <source>
        <strain evidence="7 8">ROY-5-3</strain>
    </source>
</reference>
<comment type="caution">
    <text evidence="7">The sequence shown here is derived from an EMBL/GenBank/DDBJ whole genome shotgun (WGS) entry which is preliminary data.</text>
</comment>
<evidence type="ECO:0000256" key="2">
    <source>
        <dbReference type="ARBA" id="ARBA00036080"/>
    </source>
</evidence>
<dbReference type="RefSeq" id="WP_216873162.1">
    <property type="nucleotide sequence ID" value="NZ_JAERQM010000001.1"/>
</dbReference>
<keyword evidence="1 5" id="KW-0413">Isomerase</keyword>